<dbReference type="AlphaFoldDB" id="A0A4C1ZW39"/>
<comment type="caution">
    <text evidence="1">The sequence shown here is derived from an EMBL/GenBank/DDBJ whole genome shotgun (WGS) entry which is preliminary data.</text>
</comment>
<reference evidence="1 2" key="1">
    <citation type="journal article" date="2019" name="Commun. Biol.">
        <title>The bagworm genome reveals a unique fibroin gene that provides high tensile strength.</title>
        <authorList>
            <person name="Kono N."/>
            <person name="Nakamura H."/>
            <person name="Ohtoshi R."/>
            <person name="Tomita M."/>
            <person name="Numata K."/>
            <person name="Arakawa K."/>
        </authorList>
    </citation>
    <scope>NUCLEOTIDE SEQUENCE [LARGE SCALE GENOMIC DNA]</scope>
</reference>
<gene>
    <name evidence="1" type="ORF">EVAR_81853_1</name>
</gene>
<accession>A0A4C1ZW39</accession>
<keyword evidence="2" id="KW-1185">Reference proteome</keyword>
<proteinExistence type="predicted"/>
<name>A0A4C1ZW39_EUMVA</name>
<dbReference type="Proteomes" id="UP000299102">
    <property type="component" value="Unassembled WGS sequence"/>
</dbReference>
<dbReference type="EMBL" id="BGZK01002297">
    <property type="protein sequence ID" value="GBP92676.1"/>
    <property type="molecule type" value="Genomic_DNA"/>
</dbReference>
<dbReference type="OrthoDB" id="408413at2759"/>
<sequence>MPNEGSKETFIRHSVTVDRTSIEQLHTLNLQHGKKLTRKISSDYVKTMDTGNILDRSIRSAHYARRRPSLTIAEYRTKVAAEKEALLTIFDKTPKLNTLPSNSEMICQTTDRHTADVDEEPSLASFATCWQTEDANSNVGCEEPHDGSLELQNLKNDHLMPILFCFDCVSAVSFNPSLVLNVDTTHDHNRGPTLNTDSEFDSHTNTVLDLDHVRTRVGAGESSCPSSGNCMFYIKLGRSDSPVPLKNNGIGLRVIF</sequence>
<protein>
    <submittedName>
        <fullName evidence="1">Uncharacterized protein</fullName>
    </submittedName>
</protein>
<evidence type="ECO:0000313" key="2">
    <source>
        <dbReference type="Proteomes" id="UP000299102"/>
    </source>
</evidence>
<evidence type="ECO:0000313" key="1">
    <source>
        <dbReference type="EMBL" id="GBP92676.1"/>
    </source>
</evidence>
<organism evidence="1 2">
    <name type="scientific">Eumeta variegata</name>
    <name type="common">Bagworm moth</name>
    <name type="synonym">Eumeta japonica</name>
    <dbReference type="NCBI Taxonomy" id="151549"/>
    <lineage>
        <taxon>Eukaryota</taxon>
        <taxon>Metazoa</taxon>
        <taxon>Ecdysozoa</taxon>
        <taxon>Arthropoda</taxon>
        <taxon>Hexapoda</taxon>
        <taxon>Insecta</taxon>
        <taxon>Pterygota</taxon>
        <taxon>Neoptera</taxon>
        <taxon>Endopterygota</taxon>
        <taxon>Lepidoptera</taxon>
        <taxon>Glossata</taxon>
        <taxon>Ditrysia</taxon>
        <taxon>Tineoidea</taxon>
        <taxon>Psychidae</taxon>
        <taxon>Oiketicinae</taxon>
        <taxon>Eumeta</taxon>
    </lineage>
</organism>